<sequence length="160" mass="17475">MAFNWFKKSRESEKKDDILTESAIVVGARARDKYEAIEIVGGLLVKEGRVDPSYIDAMKQREDLLTTYIGNGIAIPHGVGAAKEKIKKSGIAVAQFPEGVDFGDGNKAYIVIGIAAKGDEHLDILANIASACEDEKRVKKLVESKDPREVLRLLTEGFGK</sequence>
<dbReference type="EMBL" id="VNHO01000020">
    <property type="protein sequence ID" value="TYP51669.1"/>
    <property type="molecule type" value="Genomic_DNA"/>
</dbReference>
<dbReference type="OrthoDB" id="1640042at2"/>
<accession>A0A5S5AN17</accession>
<dbReference type="GO" id="GO:0009401">
    <property type="term" value="P:phosphoenolpyruvate-dependent sugar phosphotransferase system"/>
    <property type="evidence" value="ECO:0007669"/>
    <property type="project" value="UniProtKB-KW"/>
</dbReference>
<organism evidence="13 14">
    <name type="scientific">Thermosediminibacter litoriperuensis</name>
    <dbReference type="NCBI Taxonomy" id="291989"/>
    <lineage>
        <taxon>Bacteria</taxon>
        <taxon>Bacillati</taxon>
        <taxon>Bacillota</taxon>
        <taxon>Clostridia</taxon>
        <taxon>Thermosediminibacterales</taxon>
        <taxon>Thermosediminibacteraceae</taxon>
        <taxon>Thermosediminibacter</taxon>
    </lineage>
</organism>
<dbReference type="GO" id="GO:0005886">
    <property type="term" value="C:plasma membrane"/>
    <property type="evidence" value="ECO:0007669"/>
    <property type="project" value="TreeGrafter"/>
</dbReference>
<keyword evidence="6" id="KW-0808">Transferase</keyword>
<evidence type="ECO:0000313" key="13">
    <source>
        <dbReference type="EMBL" id="TYP51669.1"/>
    </source>
</evidence>
<dbReference type="PROSITE" id="PS00372">
    <property type="entry name" value="PTS_EIIA_TYPE_2_HIS"/>
    <property type="match status" value="1"/>
</dbReference>
<dbReference type="PANTHER" id="PTHR30181">
    <property type="entry name" value="MANNITOL PERMEASE IIC COMPONENT"/>
    <property type="match status" value="1"/>
</dbReference>
<dbReference type="InterPro" id="IPR016152">
    <property type="entry name" value="PTrfase/Anion_transptr"/>
</dbReference>
<name>A0A5S5AN17_9FIRM</name>
<keyword evidence="14" id="KW-1185">Reference proteome</keyword>
<evidence type="ECO:0000256" key="11">
    <source>
        <dbReference type="ARBA" id="ARBA00030962"/>
    </source>
</evidence>
<evidence type="ECO:0000256" key="1">
    <source>
        <dbReference type="ARBA" id="ARBA00002434"/>
    </source>
</evidence>
<evidence type="ECO:0000256" key="7">
    <source>
        <dbReference type="ARBA" id="ARBA00022683"/>
    </source>
</evidence>
<evidence type="ECO:0000256" key="9">
    <source>
        <dbReference type="ARBA" id="ARBA00029908"/>
    </source>
</evidence>
<dbReference type="InterPro" id="IPR002178">
    <property type="entry name" value="PTS_EIIA_type-2_dom"/>
</dbReference>
<dbReference type="AlphaFoldDB" id="A0A5S5AN17"/>
<reference evidence="13 14" key="1">
    <citation type="submission" date="2019-07" db="EMBL/GenBank/DDBJ databases">
        <title>Genomic Encyclopedia of Type Strains, Phase I: the one thousand microbial genomes (KMG-I) project.</title>
        <authorList>
            <person name="Kyrpides N."/>
        </authorList>
    </citation>
    <scope>NUCLEOTIDE SEQUENCE [LARGE SCALE GENOMIC DNA]</scope>
    <source>
        <strain evidence="13 14">DSM 16647</strain>
    </source>
</reference>
<keyword evidence="3" id="KW-0813">Transport</keyword>
<dbReference type="PROSITE" id="PS51094">
    <property type="entry name" value="PTS_EIIA_TYPE_2"/>
    <property type="match status" value="1"/>
</dbReference>
<dbReference type="RefSeq" id="WP_148867512.1">
    <property type="nucleotide sequence ID" value="NZ_VNHO01000020.1"/>
</dbReference>
<keyword evidence="7" id="KW-0598">Phosphotransferase system</keyword>
<dbReference type="SUPFAM" id="SSF55804">
    <property type="entry name" value="Phoshotransferase/anion transport protein"/>
    <property type="match status" value="1"/>
</dbReference>
<evidence type="ECO:0000256" key="2">
    <source>
        <dbReference type="ARBA" id="ARBA00014783"/>
    </source>
</evidence>
<dbReference type="PANTHER" id="PTHR30181:SF2">
    <property type="entry name" value="PTS SYSTEM MANNITOL-SPECIFIC EIICBA COMPONENT"/>
    <property type="match status" value="1"/>
</dbReference>
<comment type="function">
    <text evidence="1">The phosphoenolpyruvate-dependent sugar phosphotransferase system (sugar PTS), a major carbohydrate active transport system, catalyzes the phosphorylation of incoming sugar substrates concomitantly with their translocation across the cell membrane. The enzyme II CmtAB PTS system is involved in D-mannitol transport.</text>
</comment>
<evidence type="ECO:0000313" key="14">
    <source>
        <dbReference type="Proteomes" id="UP000322294"/>
    </source>
</evidence>
<keyword evidence="8" id="KW-0418">Kinase</keyword>
<proteinExistence type="predicted"/>
<dbReference type="Proteomes" id="UP000322294">
    <property type="component" value="Unassembled WGS sequence"/>
</dbReference>
<evidence type="ECO:0000256" key="4">
    <source>
        <dbReference type="ARBA" id="ARBA00022553"/>
    </source>
</evidence>
<keyword evidence="4" id="KW-0597">Phosphoprotein</keyword>
<protein>
    <recommendedName>
        <fullName evidence="2">Mannitol-specific phosphotransferase enzyme IIA component</fullName>
    </recommendedName>
    <alternativeName>
        <fullName evidence="10">EIIA</fullName>
    </alternativeName>
    <alternativeName>
        <fullName evidence="11">EIII</fullName>
    </alternativeName>
    <alternativeName>
        <fullName evidence="9">PTS system mannitol-specific EIIA component</fullName>
    </alternativeName>
</protein>
<dbReference type="GO" id="GO:0090563">
    <property type="term" value="F:protein-phosphocysteine-sugar phosphotransferase activity"/>
    <property type="evidence" value="ECO:0007669"/>
    <property type="project" value="TreeGrafter"/>
</dbReference>
<comment type="caution">
    <text evidence="13">The sequence shown here is derived from an EMBL/GenBank/DDBJ whole genome shotgun (WGS) entry which is preliminary data.</text>
</comment>
<evidence type="ECO:0000256" key="3">
    <source>
        <dbReference type="ARBA" id="ARBA00022448"/>
    </source>
</evidence>
<dbReference type="InterPro" id="IPR050893">
    <property type="entry name" value="Sugar_PTS"/>
</dbReference>
<evidence type="ECO:0000256" key="10">
    <source>
        <dbReference type="ARBA" id="ARBA00030956"/>
    </source>
</evidence>
<dbReference type="Pfam" id="PF00359">
    <property type="entry name" value="PTS_EIIA_2"/>
    <property type="match status" value="1"/>
</dbReference>
<evidence type="ECO:0000256" key="8">
    <source>
        <dbReference type="ARBA" id="ARBA00022777"/>
    </source>
</evidence>
<evidence type="ECO:0000256" key="5">
    <source>
        <dbReference type="ARBA" id="ARBA00022597"/>
    </source>
</evidence>
<keyword evidence="5" id="KW-0762">Sugar transport</keyword>
<feature type="domain" description="PTS EIIA type-2" evidence="12">
    <location>
        <begin position="17"/>
        <end position="157"/>
    </location>
</feature>
<gene>
    <name evidence="13" type="ORF">LZ11_01792</name>
</gene>
<evidence type="ECO:0000256" key="6">
    <source>
        <dbReference type="ARBA" id="ARBA00022679"/>
    </source>
</evidence>
<dbReference type="CDD" id="cd00211">
    <property type="entry name" value="PTS_IIA_fru"/>
    <property type="match status" value="1"/>
</dbReference>
<dbReference type="Gene3D" id="3.40.930.10">
    <property type="entry name" value="Mannitol-specific EII, Chain A"/>
    <property type="match status" value="1"/>
</dbReference>
<dbReference type="GO" id="GO:0016301">
    <property type="term" value="F:kinase activity"/>
    <property type="evidence" value="ECO:0007669"/>
    <property type="project" value="UniProtKB-KW"/>
</dbReference>
<evidence type="ECO:0000259" key="12">
    <source>
        <dbReference type="PROSITE" id="PS51094"/>
    </source>
</evidence>